<evidence type="ECO:0000256" key="2">
    <source>
        <dbReference type="SAM" id="MobiDB-lite"/>
    </source>
</evidence>
<accession>A0A5C6U8L6</accession>
<protein>
    <submittedName>
        <fullName evidence="3">DUF1674 domain-containing protein</fullName>
    </submittedName>
</protein>
<feature type="region of interest" description="Disordered" evidence="2">
    <location>
        <begin position="1"/>
        <end position="66"/>
    </location>
</feature>
<dbReference type="InterPro" id="IPR012875">
    <property type="entry name" value="SDHF4"/>
</dbReference>
<dbReference type="Proteomes" id="UP000321129">
    <property type="component" value="Unassembled WGS sequence"/>
</dbReference>
<dbReference type="RefSeq" id="WP_147122694.1">
    <property type="nucleotide sequence ID" value="NZ_VOPY01000002.1"/>
</dbReference>
<dbReference type="Pfam" id="PF07896">
    <property type="entry name" value="DUF1674"/>
    <property type="match status" value="1"/>
</dbReference>
<gene>
    <name evidence="3" type="ORF">FSZ31_07100</name>
</gene>
<keyword evidence="4" id="KW-1185">Reference proteome</keyword>
<comment type="similarity">
    <text evidence="1">Belongs to the SDHAF4 family.</text>
</comment>
<sequence length="66" mass="7400">MTDDPLTDDATSRPRATKRPDTVQPPARWTNTPPPKPARVDLDNDPLGTNPVRYGDWERNGIAIDF</sequence>
<name>A0A5C6U8L6_9SPHN</name>
<reference evidence="3 4" key="1">
    <citation type="submission" date="2019-08" db="EMBL/GenBank/DDBJ databases">
        <title>Sphingorhabdus soil sp. nov., isolated from arctic soil.</title>
        <authorList>
            <person name="Liu Y."/>
        </authorList>
    </citation>
    <scope>NUCLEOTIDE SEQUENCE [LARGE SCALE GENOMIC DNA]</scope>
    <source>
        <strain evidence="3 4">D-2Q-5-6</strain>
    </source>
</reference>
<dbReference type="AlphaFoldDB" id="A0A5C6U8L6"/>
<comment type="caution">
    <text evidence="3">The sequence shown here is derived from an EMBL/GenBank/DDBJ whole genome shotgun (WGS) entry which is preliminary data.</text>
</comment>
<evidence type="ECO:0000256" key="1">
    <source>
        <dbReference type="ARBA" id="ARBA00005701"/>
    </source>
</evidence>
<dbReference type="EMBL" id="VOPY01000002">
    <property type="protein sequence ID" value="TXC68740.1"/>
    <property type="molecule type" value="Genomic_DNA"/>
</dbReference>
<proteinExistence type="inferred from homology"/>
<evidence type="ECO:0000313" key="4">
    <source>
        <dbReference type="Proteomes" id="UP000321129"/>
    </source>
</evidence>
<dbReference type="OrthoDB" id="8481828at2"/>
<evidence type="ECO:0000313" key="3">
    <source>
        <dbReference type="EMBL" id="TXC68740.1"/>
    </source>
</evidence>
<organism evidence="3 4">
    <name type="scientific">Flavisphingopyxis soli</name>
    <dbReference type="NCBI Taxonomy" id="2601267"/>
    <lineage>
        <taxon>Bacteria</taxon>
        <taxon>Pseudomonadati</taxon>
        <taxon>Pseudomonadota</taxon>
        <taxon>Alphaproteobacteria</taxon>
        <taxon>Sphingomonadales</taxon>
        <taxon>Sphingopyxidaceae</taxon>
        <taxon>Flavisphingopyxis</taxon>
    </lineage>
</organism>